<evidence type="ECO:0000259" key="9">
    <source>
        <dbReference type="Pfam" id="PF18307"/>
    </source>
</evidence>
<comment type="subcellular location">
    <subcellularLocation>
        <location evidence="1 8">Nucleus</location>
    </subcellularLocation>
</comment>
<proteinExistence type="inferred from homology"/>
<dbReference type="Pfam" id="PF03849">
    <property type="entry name" value="Tfb2"/>
    <property type="match status" value="1"/>
</dbReference>
<accession>A0A2P6MTX0</accession>
<dbReference type="GO" id="GO:0000439">
    <property type="term" value="C:transcription factor TFIIH core complex"/>
    <property type="evidence" value="ECO:0007669"/>
    <property type="project" value="InterPro"/>
</dbReference>
<dbReference type="FunCoup" id="A0A2P6MTX0">
    <property type="interactions" value="372"/>
</dbReference>
<dbReference type="AlphaFoldDB" id="A0A2P6MTX0"/>
<dbReference type="InParanoid" id="A0A2P6MTX0"/>
<dbReference type="Pfam" id="PF18307">
    <property type="entry name" value="Tfb2_C"/>
    <property type="match status" value="1"/>
</dbReference>
<dbReference type="EMBL" id="MDYQ01000143">
    <property type="protein sequence ID" value="PRP80610.1"/>
    <property type="molecule type" value="Genomic_DNA"/>
</dbReference>
<dbReference type="NCBIfam" id="TIGR00625">
    <property type="entry name" value="tfb2"/>
    <property type="match status" value="1"/>
</dbReference>
<dbReference type="InterPro" id="IPR040662">
    <property type="entry name" value="Tfb2_C"/>
</dbReference>
<dbReference type="Proteomes" id="UP000241769">
    <property type="component" value="Unassembled WGS sequence"/>
</dbReference>
<dbReference type="InterPro" id="IPR004598">
    <property type="entry name" value="TFIIH_p52/Tfb2"/>
</dbReference>
<dbReference type="PANTHER" id="PTHR13152">
    <property type="entry name" value="TFIIH, POLYPEPTIDE 4"/>
    <property type="match status" value="1"/>
</dbReference>
<keyword evidence="6 8" id="KW-0234">DNA repair</keyword>
<comment type="function">
    <text evidence="8">Component of the general transcription and DNA repair factor IIH (TFIIH) core complex which is involved in general and transcription-coupled nucleotide excision repair (NER) of damaged DNA.</text>
</comment>
<evidence type="ECO:0000256" key="8">
    <source>
        <dbReference type="RuleBase" id="RU364024"/>
    </source>
</evidence>
<dbReference type="GO" id="GO:0005675">
    <property type="term" value="C:transcription factor TFIIH holo complex"/>
    <property type="evidence" value="ECO:0007669"/>
    <property type="project" value="TreeGrafter"/>
</dbReference>
<evidence type="ECO:0000256" key="5">
    <source>
        <dbReference type="ARBA" id="ARBA00023163"/>
    </source>
</evidence>
<evidence type="ECO:0000256" key="6">
    <source>
        <dbReference type="ARBA" id="ARBA00023204"/>
    </source>
</evidence>
<keyword evidence="4 8" id="KW-0805">Transcription regulation</keyword>
<dbReference type="GO" id="GO:0006289">
    <property type="term" value="P:nucleotide-excision repair"/>
    <property type="evidence" value="ECO:0007669"/>
    <property type="project" value="InterPro"/>
</dbReference>
<comment type="similarity">
    <text evidence="2 8">Belongs to the TFB2 family.</text>
</comment>
<feature type="domain" description="Transcription factor Tfb2 C-terminal" evidence="9">
    <location>
        <begin position="389"/>
        <end position="452"/>
    </location>
</feature>
<evidence type="ECO:0000256" key="2">
    <source>
        <dbReference type="ARBA" id="ARBA00007132"/>
    </source>
</evidence>
<keyword evidence="5 8" id="KW-0804">Transcription</keyword>
<keyword evidence="12" id="KW-1185">Reference proteome</keyword>
<gene>
    <name evidence="11" type="ORF">PROFUN_11553</name>
    <name evidence="10" type="ORF">PROFUN_15928</name>
</gene>
<dbReference type="EMBL" id="MDYQ01000414">
    <property type="protein sequence ID" value="PRP75171.1"/>
    <property type="molecule type" value="Genomic_DNA"/>
</dbReference>
<dbReference type="STRING" id="1890364.A0A2P6MTX0"/>
<evidence type="ECO:0000256" key="3">
    <source>
        <dbReference type="ARBA" id="ARBA00022763"/>
    </source>
</evidence>
<evidence type="ECO:0000313" key="11">
    <source>
        <dbReference type="EMBL" id="PRP80610.1"/>
    </source>
</evidence>
<keyword evidence="7 8" id="KW-0539">Nucleus</keyword>
<evidence type="ECO:0000313" key="12">
    <source>
        <dbReference type="Proteomes" id="UP000241769"/>
    </source>
</evidence>
<dbReference type="GO" id="GO:0001671">
    <property type="term" value="F:ATPase activator activity"/>
    <property type="evidence" value="ECO:0007669"/>
    <property type="project" value="InterPro"/>
</dbReference>
<protein>
    <recommendedName>
        <fullName evidence="8">General transcription factor IIH subunit 4</fullName>
    </recommendedName>
</protein>
<organism evidence="10 12">
    <name type="scientific">Planoprotostelium fungivorum</name>
    <dbReference type="NCBI Taxonomy" id="1890364"/>
    <lineage>
        <taxon>Eukaryota</taxon>
        <taxon>Amoebozoa</taxon>
        <taxon>Evosea</taxon>
        <taxon>Variosea</taxon>
        <taxon>Cavosteliida</taxon>
        <taxon>Cavosteliaceae</taxon>
        <taxon>Planoprotostelium</taxon>
    </lineage>
</organism>
<evidence type="ECO:0000256" key="1">
    <source>
        <dbReference type="ARBA" id="ARBA00004123"/>
    </source>
</evidence>
<dbReference type="OrthoDB" id="364513at2759"/>
<evidence type="ECO:0000256" key="7">
    <source>
        <dbReference type="ARBA" id="ARBA00023242"/>
    </source>
</evidence>
<reference evidence="10 12" key="1">
    <citation type="journal article" date="2018" name="Genome Biol. Evol.">
        <title>Multiple Roots of Fruiting Body Formation in Amoebozoa.</title>
        <authorList>
            <person name="Hillmann F."/>
            <person name="Forbes G."/>
            <person name="Novohradska S."/>
            <person name="Ferling I."/>
            <person name="Riege K."/>
            <person name="Groth M."/>
            <person name="Westermann M."/>
            <person name="Marz M."/>
            <person name="Spaller T."/>
            <person name="Winckler T."/>
            <person name="Schaap P."/>
            <person name="Glockner G."/>
        </authorList>
    </citation>
    <scope>NUCLEOTIDE SEQUENCE [LARGE SCALE GENOMIC DNA]</scope>
    <source>
        <strain evidence="10 12">Jena</strain>
    </source>
</reference>
<dbReference type="Gene3D" id="3.30.70.2610">
    <property type="match status" value="1"/>
</dbReference>
<evidence type="ECO:0000256" key="4">
    <source>
        <dbReference type="ARBA" id="ARBA00023015"/>
    </source>
</evidence>
<sequence>MATATTVFDYLISLPRGTLHALYADPWTCQAIFRDLHGLAKQYVVRLMFVSTPMSLSSLLNWVKPDEISQHKDCLEKLIALHVCEEVSQPQGHIPSKNPDGNRFILLNKTFQMKFNDTIASANQESWLKPLEPTVDQKKIEKELQEYSQRCFDAILNSMLNPKETKSLHPSIQRLVLQTGLMEEAKNSLHITSKGFQFLLWDTYTQIWTLLLAYLSTTENQRDALSLIFQLSFLKMGQHYSTNHLSPSHLRIIQDLSLFGLIYQRRENNRTEKSFYPTRLAIALSSTQSAAHNGNTHTHTSSSEGYIMIEQNYRMYAYTNSPLQIAVLKQFVKITYKLPNMVMGMISRESVRDALRHGITANQMIGYMRQHAHPEMLKNFPVVPETVADQIRLWETERSRIKYEKGIYYEKFPSPAAQANMVEYAKQLGVLLWSSDAGFFAKESDLLKEYIKKVSKA</sequence>
<keyword evidence="3 8" id="KW-0227">DNA damage</keyword>
<name>A0A2P6MTX0_9EUKA</name>
<dbReference type="PANTHER" id="PTHR13152:SF0">
    <property type="entry name" value="GENERAL TRANSCRIPTION FACTOR IIH SUBUNIT 4"/>
    <property type="match status" value="1"/>
</dbReference>
<evidence type="ECO:0000313" key="10">
    <source>
        <dbReference type="EMBL" id="PRP75171.1"/>
    </source>
</evidence>
<comment type="caution">
    <text evidence="10">The sequence shown here is derived from an EMBL/GenBank/DDBJ whole genome shotgun (WGS) entry which is preliminary data.</text>
</comment>
<dbReference type="GO" id="GO:0003690">
    <property type="term" value="F:double-stranded DNA binding"/>
    <property type="evidence" value="ECO:0007669"/>
    <property type="project" value="TreeGrafter"/>
</dbReference>